<protein>
    <submittedName>
        <fullName evidence="2">Chromo (CHRromatin Organization MOdifier) domain</fullName>
    </submittedName>
</protein>
<feature type="domain" description="Chromo" evidence="1">
    <location>
        <begin position="137"/>
        <end position="192"/>
    </location>
</feature>
<dbReference type="EMBL" id="JAHDYR010000024">
    <property type="protein sequence ID" value="KAG9393502.1"/>
    <property type="molecule type" value="Genomic_DNA"/>
</dbReference>
<gene>
    <name evidence="2" type="ORF">J8273_4985</name>
</gene>
<proteinExistence type="predicted"/>
<dbReference type="Gene3D" id="2.40.50.40">
    <property type="match status" value="1"/>
</dbReference>
<dbReference type="InterPro" id="IPR000953">
    <property type="entry name" value="Chromo/chromo_shadow_dom"/>
</dbReference>
<keyword evidence="3" id="KW-1185">Reference proteome</keyword>
<dbReference type="PROSITE" id="PS50013">
    <property type="entry name" value="CHROMO_2"/>
    <property type="match status" value="1"/>
</dbReference>
<accession>A0A8J6E3Q7</accession>
<dbReference type="InterPro" id="IPR016197">
    <property type="entry name" value="Chromo-like_dom_sf"/>
</dbReference>
<dbReference type="SMART" id="SM00298">
    <property type="entry name" value="CHROMO"/>
    <property type="match status" value="1"/>
</dbReference>
<dbReference type="OrthoDB" id="2447764at2759"/>
<dbReference type="Proteomes" id="UP000717585">
    <property type="component" value="Unassembled WGS sequence"/>
</dbReference>
<comment type="caution">
    <text evidence="2">The sequence shown here is derived from an EMBL/GenBank/DDBJ whole genome shotgun (WGS) entry which is preliminary data.</text>
</comment>
<sequence>MSPAALVFGTAVNLDRSIIDVVSQGEGEHPDIVQIQEILVQAARLNQDQTFNPGPSTSDVFAIGDQVLVTYPTRPDSKLTPKLMGPYTITSRSNDIYEVINPATRRTQTYHATRLRRFVSNGLLTDIELVAMDEDSYLVQEILAHRGGPNKTSFEFLIRWDGYGAEDDQWLPYLEVRDLEALDYYLECHPLF</sequence>
<evidence type="ECO:0000259" key="1">
    <source>
        <dbReference type="PROSITE" id="PS50013"/>
    </source>
</evidence>
<name>A0A8J6E3Q7_9EUKA</name>
<evidence type="ECO:0000313" key="3">
    <source>
        <dbReference type="Proteomes" id="UP000717585"/>
    </source>
</evidence>
<reference evidence="2" key="1">
    <citation type="submission" date="2021-05" db="EMBL/GenBank/DDBJ databases">
        <title>A free-living protist that lacks canonical eukaryotic 1 DNA replication and segregation systems.</title>
        <authorList>
            <person name="Salas-Leiva D.E."/>
            <person name="Tromer E.C."/>
            <person name="Curtis B.A."/>
            <person name="Jerlstrom-Hultqvist J."/>
            <person name="Kolisko M."/>
            <person name="Yi Z."/>
            <person name="Salas-Leiva J.S."/>
            <person name="Gallot-Lavallee L."/>
            <person name="Kops G.J.P.L."/>
            <person name="Archibald J.M."/>
            <person name="Simpson A.G.B."/>
            <person name="Roger A.J."/>
        </authorList>
    </citation>
    <scope>NUCLEOTIDE SEQUENCE</scope>
    <source>
        <strain evidence="2">BICM</strain>
    </source>
</reference>
<dbReference type="AlphaFoldDB" id="A0A8J6E3Q7"/>
<dbReference type="SUPFAM" id="SSF54160">
    <property type="entry name" value="Chromo domain-like"/>
    <property type="match status" value="1"/>
</dbReference>
<evidence type="ECO:0000313" key="2">
    <source>
        <dbReference type="EMBL" id="KAG9393502.1"/>
    </source>
</evidence>
<organism evidence="2 3">
    <name type="scientific">Carpediemonas membranifera</name>
    <dbReference type="NCBI Taxonomy" id="201153"/>
    <lineage>
        <taxon>Eukaryota</taxon>
        <taxon>Metamonada</taxon>
        <taxon>Carpediemonas-like organisms</taxon>
        <taxon>Carpediemonas</taxon>
    </lineage>
</organism>